<evidence type="ECO:0000313" key="2">
    <source>
        <dbReference type="Proteomes" id="UP000831782"/>
    </source>
</evidence>
<dbReference type="RefSeq" id="WP_244715043.1">
    <property type="nucleotide sequence ID" value="NZ_CP095072.1"/>
</dbReference>
<proteinExistence type="predicted"/>
<evidence type="ECO:0008006" key="3">
    <source>
        <dbReference type="Google" id="ProtNLM"/>
    </source>
</evidence>
<keyword evidence="2" id="KW-1185">Reference proteome</keyword>
<protein>
    <recommendedName>
        <fullName evidence="3">YodL-like</fullName>
    </recommendedName>
</protein>
<dbReference type="Proteomes" id="UP000831782">
    <property type="component" value="Chromosome"/>
</dbReference>
<accession>A0ABY4EQP2</accession>
<dbReference type="EMBL" id="CP095072">
    <property type="protein sequence ID" value="UOQ46680.1"/>
    <property type="molecule type" value="Genomic_DNA"/>
</dbReference>
<sequence length="186" mass="21943">MTVQYTNFRGDEYFLHMKKTSEGNLSYYFKKDDPNTSVDSIPEGYEIYEHPNGRVFLTKKKEQTITDQEVKIIEASIDNYSPIKDCKLDPKGDSVFVYTYENPVPFNENPLIVEALSDPKYKTYVEQLCFTIIDKETREFMVERKSYTGDKGQHWLYLEASTDLEYLTEKYMQHLGQDSYFDLDSF</sequence>
<reference evidence="1 2" key="1">
    <citation type="submission" date="2022-04" db="EMBL/GenBank/DDBJ databases">
        <title>Gracilibacillus sp. isolated from saltern.</title>
        <authorList>
            <person name="Won M."/>
            <person name="Lee C.-M."/>
            <person name="Woen H.-Y."/>
            <person name="Kwon S.-W."/>
        </authorList>
    </citation>
    <scope>NUCLEOTIDE SEQUENCE [LARGE SCALE GENOMIC DNA]</scope>
    <source>
        <strain evidence="1 2">SSWR10-1</strain>
    </source>
</reference>
<name>A0ABY4EQP2_9BACI</name>
<evidence type="ECO:0000313" key="1">
    <source>
        <dbReference type="EMBL" id="UOQ46680.1"/>
    </source>
</evidence>
<organism evidence="1 2">
    <name type="scientific">Gracilibacillus caseinilyticus</name>
    <dbReference type="NCBI Taxonomy" id="2932256"/>
    <lineage>
        <taxon>Bacteria</taxon>
        <taxon>Bacillati</taxon>
        <taxon>Bacillota</taxon>
        <taxon>Bacilli</taxon>
        <taxon>Bacillales</taxon>
        <taxon>Bacillaceae</taxon>
        <taxon>Gracilibacillus</taxon>
    </lineage>
</organism>
<gene>
    <name evidence="1" type="ORF">MUN88_11250</name>
</gene>